<dbReference type="PANTHER" id="PTHR48107:SF26">
    <property type="entry name" value="OXIDOREDUCTASE, SHORT-CHAIN DEHYDROGENASE_REDUCTASE FAMILY (AFU_ORTHOLOGUE AFUA_4G05870)"/>
    <property type="match status" value="1"/>
</dbReference>
<sequence length="116" mass="12877">MSQPQSQFAISRSHQPPIQQQEHPGLEKYMEPKPTKAHLLTQDDRYELYKAAEKLAGKKALITGEDSGIGRSVAILFAMEGADVAIAYLPAKEVDAQHTKAQVEKNEAISTFSRRI</sequence>
<comment type="caution">
    <text evidence="4">The sequence shown here is derived from an EMBL/GenBank/DDBJ whole genome shotgun (WGS) entry which is preliminary data.</text>
</comment>
<dbReference type="GO" id="GO:0016614">
    <property type="term" value="F:oxidoreductase activity, acting on CH-OH group of donors"/>
    <property type="evidence" value="ECO:0007669"/>
    <property type="project" value="UniProtKB-ARBA"/>
</dbReference>
<evidence type="ECO:0000313" key="5">
    <source>
        <dbReference type="Proteomes" id="UP000664132"/>
    </source>
</evidence>
<dbReference type="InterPro" id="IPR036291">
    <property type="entry name" value="NAD(P)-bd_dom_sf"/>
</dbReference>
<dbReference type="Gene3D" id="3.40.50.720">
    <property type="entry name" value="NAD(P)-binding Rossmann-like Domain"/>
    <property type="match status" value="1"/>
</dbReference>
<evidence type="ECO:0000256" key="1">
    <source>
        <dbReference type="ARBA" id="ARBA00006484"/>
    </source>
</evidence>
<dbReference type="AlphaFoldDB" id="A0A8H7T360"/>
<dbReference type="SUPFAM" id="SSF51735">
    <property type="entry name" value="NAD(P)-binding Rossmann-fold domains"/>
    <property type="match status" value="1"/>
</dbReference>
<reference evidence="4" key="1">
    <citation type="submission" date="2021-02" db="EMBL/GenBank/DDBJ databases">
        <title>Genome sequence Cadophora malorum strain M34.</title>
        <authorList>
            <person name="Stefanovic E."/>
            <person name="Vu D."/>
            <person name="Scully C."/>
            <person name="Dijksterhuis J."/>
            <person name="Roader J."/>
            <person name="Houbraken J."/>
        </authorList>
    </citation>
    <scope>NUCLEOTIDE SEQUENCE</scope>
    <source>
        <strain evidence="4">M34</strain>
    </source>
</reference>
<name>A0A8H7T360_9HELO</name>
<organism evidence="4 5">
    <name type="scientific">Cadophora malorum</name>
    <dbReference type="NCBI Taxonomy" id="108018"/>
    <lineage>
        <taxon>Eukaryota</taxon>
        <taxon>Fungi</taxon>
        <taxon>Dikarya</taxon>
        <taxon>Ascomycota</taxon>
        <taxon>Pezizomycotina</taxon>
        <taxon>Leotiomycetes</taxon>
        <taxon>Helotiales</taxon>
        <taxon>Ploettnerulaceae</taxon>
        <taxon>Cadophora</taxon>
    </lineage>
</organism>
<protein>
    <recommendedName>
        <fullName evidence="6">NAD(P)-binding protein</fullName>
    </recommendedName>
</protein>
<gene>
    <name evidence="4" type="ORF">IFR04_013077</name>
</gene>
<evidence type="ECO:0008006" key="6">
    <source>
        <dbReference type="Google" id="ProtNLM"/>
    </source>
</evidence>
<evidence type="ECO:0000313" key="4">
    <source>
        <dbReference type="EMBL" id="KAG4413805.1"/>
    </source>
</evidence>
<keyword evidence="2" id="KW-0560">Oxidoreductase</keyword>
<evidence type="ECO:0000256" key="3">
    <source>
        <dbReference type="SAM" id="MobiDB-lite"/>
    </source>
</evidence>
<dbReference type="OrthoDB" id="3435407at2759"/>
<dbReference type="PANTHER" id="PTHR48107">
    <property type="entry name" value="NADPH-DEPENDENT ALDEHYDE REDUCTASE-LIKE PROTEIN, CHLOROPLASTIC-RELATED"/>
    <property type="match status" value="1"/>
</dbReference>
<evidence type="ECO:0000256" key="2">
    <source>
        <dbReference type="ARBA" id="ARBA00023002"/>
    </source>
</evidence>
<keyword evidence="5" id="KW-1185">Reference proteome</keyword>
<dbReference type="Proteomes" id="UP000664132">
    <property type="component" value="Unassembled WGS sequence"/>
</dbReference>
<accession>A0A8H7T360</accession>
<feature type="region of interest" description="Disordered" evidence="3">
    <location>
        <begin position="1"/>
        <end position="31"/>
    </location>
</feature>
<dbReference type="EMBL" id="JAFJYH010000295">
    <property type="protein sequence ID" value="KAG4413805.1"/>
    <property type="molecule type" value="Genomic_DNA"/>
</dbReference>
<proteinExistence type="inferred from homology"/>
<feature type="compositionally biased region" description="Polar residues" evidence="3">
    <location>
        <begin position="1"/>
        <end position="22"/>
    </location>
</feature>
<comment type="similarity">
    <text evidence="1">Belongs to the short-chain dehydrogenases/reductases (SDR) family.</text>
</comment>